<evidence type="ECO:0000313" key="2">
    <source>
        <dbReference type="Proteomes" id="UP000030651"/>
    </source>
</evidence>
<dbReference type="KEGG" id="pfy:PFICI_12512"/>
<name>W3WNY3_PESFW</name>
<proteinExistence type="predicted"/>
<dbReference type="OMA" id="ARSYNNY"/>
<dbReference type="Proteomes" id="UP000030651">
    <property type="component" value="Unassembled WGS sequence"/>
</dbReference>
<dbReference type="InterPro" id="IPR023213">
    <property type="entry name" value="CAT-like_dom_sf"/>
</dbReference>
<dbReference type="EMBL" id="KI912118">
    <property type="protein sequence ID" value="ETS75568.1"/>
    <property type="molecule type" value="Genomic_DNA"/>
</dbReference>
<dbReference type="RefSeq" id="XP_007839284.1">
    <property type="nucleotide sequence ID" value="XM_007841093.1"/>
</dbReference>
<dbReference type="Gene3D" id="3.30.559.10">
    <property type="entry name" value="Chloramphenicol acetyltransferase-like domain"/>
    <property type="match status" value="1"/>
</dbReference>
<accession>W3WNY3</accession>
<dbReference type="GeneID" id="19277525"/>
<dbReference type="AlphaFoldDB" id="W3WNY3"/>
<protein>
    <submittedName>
        <fullName evidence="1">Uncharacterized protein</fullName>
    </submittedName>
</protein>
<dbReference type="OrthoDB" id="671439at2759"/>
<sequence>MPLQQVFHLRTSGWEQDPDEERVKVSTIDRTPTTSYNQYVVYFRVEEAETNRTVNVLKAGLETTLSQARYLCGTIEKDGGGHSFVKRKETAVKFVVQRLDLPGDNYPSLDDIEAAYFSARCLGDLDTWS</sequence>
<dbReference type="HOGENOM" id="CLU_1949558_0_0_1"/>
<keyword evidence="2" id="KW-1185">Reference proteome</keyword>
<evidence type="ECO:0000313" key="1">
    <source>
        <dbReference type="EMBL" id="ETS75568.1"/>
    </source>
</evidence>
<gene>
    <name evidence="1" type="ORF">PFICI_12512</name>
</gene>
<dbReference type="InParanoid" id="W3WNY3"/>
<organism evidence="1 2">
    <name type="scientific">Pestalotiopsis fici (strain W106-1 / CGMCC3.15140)</name>
    <dbReference type="NCBI Taxonomy" id="1229662"/>
    <lineage>
        <taxon>Eukaryota</taxon>
        <taxon>Fungi</taxon>
        <taxon>Dikarya</taxon>
        <taxon>Ascomycota</taxon>
        <taxon>Pezizomycotina</taxon>
        <taxon>Sordariomycetes</taxon>
        <taxon>Xylariomycetidae</taxon>
        <taxon>Amphisphaeriales</taxon>
        <taxon>Sporocadaceae</taxon>
        <taxon>Pestalotiopsis</taxon>
    </lineage>
</organism>
<dbReference type="eggNOG" id="ENOG502SHDQ">
    <property type="taxonomic scope" value="Eukaryota"/>
</dbReference>
<reference evidence="2" key="1">
    <citation type="journal article" date="2015" name="BMC Genomics">
        <title>Genomic and transcriptomic analysis of the endophytic fungus Pestalotiopsis fici reveals its lifestyle and high potential for synthesis of natural products.</title>
        <authorList>
            <person name="Wang X."/>
            <person name="Zhang X."/>
            <person name="Liu L."/>
            <person name="Xiang M."/>
            <person name="Wang W."/>
            <person name="Sun X."/>
            <person name="Che Y."/>
            <person name="Guo L."/>
            <person name="Liu G."/>
            <person name="Guo L."/>
            <person name="Wang C."/>
            <person name="Yin W.B."/>
            <person name="Stadler M."/>
            <person name="Zhang X."/>
            <person name="Liu X."/>
        </authorList>
    </citation>
    <scope>NUCLEOTIDE SEQUENCE [LARGE SCALE GENOMIC DNA]</scope>
    <source>
        <strain evidence="2">W106-1 / CGMCC3.15140</strain>
    </source>
</reference>